<dbReference type="AlphaFoldDB" id="A0AB36K1A4"/>
<evidence type="ECO:0000313" key="1">
    <source>
        <dbReference type="EMBL" id="OOE41281.1"/>
    </source>
</evidence>
<gene>
    <name evidence="1" type="ORF">BZG09_15865</name>
</gene>
<name>A0AB36K1A4_9GAMM</name>
<dbReference type="InterPro" id="IPR035919">
    <property type="entry name" value="EAL_sf"/>
</dbReference>
<comment type="caution">
    <text evidence="1">The sequence shown here is derived from an EMBL/GenBank/DDBJ whole genome shotgun (WGS) entry which is preliminary data.</text>
</comment>
<proteinExistence type="predicted"/>
<organism evidence="1 2">
    <name type="scientific">Salinivibrio kushneri</name>
    <dbReference type="NCBI Taxonomy" id="1908198"/>
    <lineage>
        <taxon>Bacteria</taxon>
        <taxon>Pseudomonadati</taxon>
        <taxon>Pseudomonadota</taxon>
        <taxon>Gammaproteobacteria</taxon>
        <taxon>Vibrionales</taxon>
        <taxon>Vibrionaceae</taxon>
        <taxon>Salinivibrio</taxon>
    </lineage>
</organism>
<reference evidence="1 2" key="1">
    <citation type="journal article" date="2017" name="Genome Announc.">
        <title>Draft Genome Sequences of Salinivibrio proteolyticus, Salinivibrio sharmensis, Salinivibrio siamensis, Salinivibrio costicola subsp. alcaliphilus, Salinivibrio costicola subsp. vallismortis, and 29 New Isolates Belonging to the Genus Salinivibrio.</title>
        <authorList>
            <person name="Lopez-Hermoso C."/>
            <person name="de la Haba R.R."/>
            <person name="Sanchez-Porro C."/>
            <person name="Bayliss S.C."/>
            <person name="Feil E.J."/>
            <person name="Ventosa A."/>
        </authorList>
    </citation>
    <scope>NUCLEOTIDE SEQUENCE [LARGE SCALE GENOMIC DNA]</scope>
    <source>
        <strain evidence="1 2">IC202</strain>
    </source>
</reference>
<evidence type="ECO:0008006" key="3">
    <source>
        <dbReference type="Google" id="ProtNLM"/>
    </source>
</evidence>
<protein>
    <recommendedName>
        <fullName evidence="3">EAL domain-containing protein</fullName>
    </recommendedName>
</protein>
<dbReference type="EMBL" id="MUEO01000063">
    <property type="protein sequence ID" value="OOE41281.1"/>
    <property type="molecule type" value="Genomic_DNA"/>
</dbReference>
<dbReference type="Proteomes" id="UP000188726">
    <property type="component" value="Unassembled WGS sequence"/>
</dbReference>
<dbReference type="SUPFAM" id="SSF141868">
    <property type="entry name" value="EAL domain-like"/>
    <property type="match status" value="1"/>
</dbReference>
<sequence>MNNDFKVLYQKIISNKGEEVGIECLGRYLDCYENKWKNPFNLDVNARCELDIKIINELIRKVSRFDRTIKFISVNIDLSYDNKIYWRYLRKLNSCLNAHGKELYLEVLENR</sequence>
<evidence type="ECO:0000313" key="2">
    <source>
        <dbReference type="Proteomes" id="UP000188726"/>
    </source>
</evidence>
<accession>A0AB36K1A4</accession>